<keyword evidence="3" id="KW-0732">Signal</keyword>
<comment type="caution">
    <text evidence="4">The sequence shown here is derived from an EMBL/GenBank/DDBJ whole genome shotgun (WGS) entry which is preliminary data.</text>
</comment>
<feature type="compositionally biased region" description="Low complexity" evidence="1">
    <location>
        <begin position="169"/>
        <end position="217"/>
    </location>
</feature>
<accession>A0ABV1E0Y4</accession>
<feature type="signal peptide" evidence="3">
    <location>
        <begin position="1"/>
        <end position="23"/>
    </location>
</feature>
<evidence type="ECO:0000313" key="4">
    <source>
        <dbReference type="EMBL" id="MEQ2440974.1"/>
    </source>
</evidence>
<sequence>MKKCIAVLLCGMLVLCLPFQAFAASVTAPDRVSLSAGQTQVQINLTVDNGDSYAGAEFGLQCADGVKVESVRFENASGSVTAPTEARGITWFSFFSGSNAFEGPVNAVVTLSCSGETDSAVALQYVSVYQLSGGGVDETLLTPQKQILLDREGDETPVPPLTPPDGAKPGSSSEPSSGSGQMPPSESLGSGNLSSSSAPSQSGTSSDPAGSVSSNPPVSNPDEDSSQLSSSPSQGDATPNPSTSGVNMGLLIGLLASVTLNVVLVCVIIQSKKSASKKER</sequence>
<gene>
    <name evidence="4" type="ORF">WMO26_09065</name>
</gene>
<feature type="transmembrane region" description="Helical" evidence="2">
    <location>
        <begin position="248"/>
        <end position="269"/>
    </location>
</feature>
<dbReference type="Proteomes" id="UP001489509">
    <property type="component" value="Unassembled WGS sequence"/>
</dbReference>
<proteinExistence type="predicted"/>
<evidence type="ECO:0000256" key="2">
    <source>
        <dbReference type="SAM" id="Phobius"/>
    </source>
</evidence>
<feature type="region of interest" description="Disordered" evidence="1">
    <location>
        <begin position="150"/>
        <end position="243"/>
    </location>
</feature>
<protein>
    <recommendedName>
        <fullName evidence="6">Cohesin domain-containing protein</fullName>
    </recommendedName>
</protein>
<evidence type="ECO:0008006" key="6">
    <source>
        <dbReference type="Google" id="ProtNLM"/>
    </source>
</evidence>
<keyword evidence="2" id="KW-0472">Membrane</keyword>
<name>A0ABV1E0Y4_9FIRM</name>
<dbReference type="RefSeq" id="WP_349219803.1">
    <property type="nucleotide sequence ID" value="NZ_JBBMFD010000015.1"/>
</dbReference>
<organism evidence="4 5">
    <name type="scientific">Solibaculum intestinale</name>
    <dbReference type="NCBI Taxonomy" id="3133165"/>
    <lineage>
        <taxon>Bacteria</taxon>
        <taxon>Bacillati</taxon>
        <taxon>Bacillota</taxon>
        <taxon>Clostridia</taxon>
        <taxon>Eubacteriales</taxon>
        <taxon>Oscillospiraceae</taxon>
        <taxon>Solibaculum</taxon>
    </lineage>
</organism>
<feature type="chain" id="PRO_5046749709" description="Cohesin domain-containing protein" evidence="3">
    <location>
        <begin position="24"/>
        <end position="280"/>
    </location>
</feature>
<keyword evidence="5" id="KW-1185">Reference proteome</keyword>
<reference evidence="4 5" key="1">
    <citation type="submission" date="2024-03" db="EMBL/GenBank/DDBJ databases">
        <title>Human intestinal bacterial collection.</title>
        <authorList>
            <person name="Pauvert C."/>
            <person name="Hitch T.C.A."/>
            <person name="Clavel T."/>
        </authorList>
    </citation>
    <scope>NUCLEOTIDE SEQUENCE [LARGE SCALE GENOMIC DNA]</scope>
    <source>
        <strain evidence="4 5">CLA-JM-H44</strain>
    </source>
</reference>
<keyword evidence="2" id="KW-0812">Transmembrane</keyword>
<keyword evidence="2" id="KW-1133">Transmembrane helix</keyword>
<evidence type="ECO:0000313" key="5">
    <source>
        <dbReference type="Proteomes" id="UP001489509"/>
    </source>
</evidence>
<evidence type="ECO:0000256" key="1">
    <source>
        <dbReference type="SAM" id="MobiDB-lite"/>
    </source>
</evidence>
<dbReference type="EMBL" id="JBBMFD010000015">
    <property type="protein sequence ID" value="MEQ2440974.1"/>
    <property type="molecule type" value="Genomic_DNA"/>
</dbReference>
<evidence type="ECO:0000256" key="3">
    <source>
        <dbReference type="SAM" id="SignalP"/>
    </source>
</evidence>